<dbReference type="Gene3D" id="3.80.10.10">
    <property type="entry name" value="Ribonuclease Inhibitor"/>
    <property type="match status" value="2"/>
</dbReference>
<dbReference type="OrthoDB" id="1053178at2759"/>
<dbReference type="PANTHER" id="PTHR48051">
    <property type="match status" value="1"/>
</dbReference>
<dbReference type="AlphaFoldDB" id="A0A1J1IU91"/>
<dbReference type="STRING" id="568069.A0A1J1IU91"/>
<evidence type="ECO:0000313" key="6">
    <source>
        <dbReference type="Proteomes" id="UP000183832"/>
    </source>
</evidence>
<dbReference type="SMART" id="SM00369">
    <property type="entry name" value="LRR_TYP"/>
    <property type="match status" value="6"/>
</dbReference>
<dbReference type="Proteomes" id="UP000183832">
    <property type="component" value="Unassembled WGS sequence"/>
</dbReference>
<accession>A0A1J1IU91</accession>
<sequence length="375" mass="42670">MENYTSDSSDSDSHTIDYQNRNFKLSKIEDDFLNMFKSERSYGDIETIILYNNQLGSLPLSLVKFYNLNTLDVSNNFLTTIDIEVLVQCPLRTLIAKNNQLTNASLPKTFKSKLGQLRELNLSGNQLTHFPDQVLELKSIKYLYLNGNLIENIHKDVWKMKNCLTFSFPFFLSFLLLLFVGSLHLLSLGGNRLRSIPESIGSLSQLQALNLCDNFIEQIPSSVGRLHNLKTLSLHKNVIKTLPRELISLQNLTELSLRDNPLVVRFVQELAMTPTSLKEISARVVKTFGVPFEPVDVPRTIIDYLQSANCCVNPECKGVFFDNRVENIKFIDFCGKYRVPFLQYLCSSRCIENDNVSSDPQPSASGYMMRKVLLG</sequence>
<dbReference type="PROSITE" id="PS51450">
    <property type="entry name" value="LRR"/>
    <property type="match status" value="3"/>
</dbReference>
<proteinExistence type="predicted"/>
<dbReference type="InterPro" id="IPR003591">
    <property type="entry name" value="Leu-rich_rpt_typical-subtyp"/>
</dbReference>
<dbReference type="SUPFAM" id="SSF52058">
    <property type="entry name" value="L domain-like"/>
    <property type="match status" value="1"/>
</dbReference>
<feature type="transmembrane region" description="Helical" evidence="3">
    <location>
        <begin position="166"/>
        <end position="186"/>
    </location>
</feature>
<feature type="domain" description="Disease resistance R13L4/SHOC-2-like LRR" evidence="4">
    <location>
        <begin position="183"/>
        <end position="271"/>
    </location>
</feature>
<evidence type="ECO:0000256" key="3">
    <source>
        <dbReference type="SAM" id="Phobius"/>
    </source>
</evidence>
<dbReference type="PANTHER" id="PTHR48051:SF54">
    <property type="entry name" value="LEUCINE-RICH REPEAT-CONTAINING PROTEIN"/>
    <property type="match status" value="1"/>
</dbReference>
<dbReference type="Pfam" id="PF13855">
    <property type="entry name" value="LRR_8"/>
    <property type="match status" value="1"/>
</dbReference>
<organism evidence="5 6">
    <name type="scientific">Clunio marinus</name>
    <dbReference type="NCBI Taxonomy" id="568069"/>
    <lineage>
        <taxon>Eukaryota</taxon>
        <taxon>Metazoa</taxon>
        <taxon>Ecdysozoa</taxon>
        <taxon>Arthropoda</taxon>
        <taxon>Hexapoda</taxon>
        <taxon>Insecta</taxon>
        <taxon>Pterygota</taxon>
        <taxon>Neoptera</taxon>
        <taxon>Endopterygota</taxon>
        <taxon>Diptera</taxon>
        <taxon>Nematocera</taxon>
        <taxon>Chironomoidea</taxon>
        <taxon>Chironomidae</taxon>
        <taxon>Clunio</taxon>
    </lineage>
</organism>
<dbReference type="InterPro" id="IPR032675">
    <property type="entry name" value="LRR_dom_sf"/>
</dbReference>
<gene>
    <name evidence="5" type="ORF">CLUMA_CG016203</name>
</gene>
<dbReference type="InterPro" id="IPR055414">
    <property type="entry name" value="LRR_R13L4/SHOC2-like"/>
</dbReference>
<dbReference type="GO" id="GO:0005737">
    <property type="term" value="C:cytoplasm"/>
    <property type="evidence" value="ECO:0007669"/>
    <property type="project" value="TreeGrafter"/>
</dbReference>
<reference evidence="5 6" key="1">
    <citation type="submission" date="2015-04" db="EMBL/GenBank/DDBJ databases">
        <authorList>
            <person name="Syromyatnikov M.Y."/>
            <person name="Popov V.N."/>
        </authorList>
    </citation>
    <scope>NUCLEOTIDE SEQUENCE [LARGE SCALE GENOMIC DNA]</scope>
</reference>
<keyword evidence="2" id="KW-0677">Repeat</keyword>
<dbReference type="InterPro" id="IPR001611">
    <property type="entry name" value="Leu-rich_rpt"/>
</dbReference>
<dbReference type="EMBL" id="CVRI01000059">
    <property type="protein sequence ID" value="CRL03827.1"/>
    <property type="molecule type" value="Genomic_DNA"/>
</dbReference>
<keyword evidence="3" id="KW-0812">Transmembrane</keyword>
<dbReference type="Pfam" id="PF00560">
    <property type="entry name" value="LRR_1"/>
    <property type="match status" value="1"/>
</dbReference>
<protein>
    <submittedName>
        <fullName evidence="5">CLUMA_CG016203, isoform A</fullName>
    </submittedName>
</protein>
<keyword evidence="3" id="KW-0472">Membrane</keyword>
<evidence type="ECO:0000256" key="1">
    <source>
        <dbReference type="ARBA" id="ARBA00022614"/>
    </source>
</evidence>
<dbReference type="InterPro" id="IPR050216">
    <property type="entry name" value="LRR_domain-containing"/>
</dbReference>
<dbReference type="Pfam" id="PF23598">
    <property type="entry name" value="LRR_14"/>
    <property type="match status" value="1"/>
</dbReference>
<evidence type="ECO:0000256" key="2">
    <source>
        <dbReference type="ARBA" id="ARBA00022737"/>
    </source>
</evidence>
<name>A0A1J1IU91_9DIPT</name>
<evidence type="ECO:0000259" key="4">
    <source>
        <dbReference type="Pfam" id="PF23598"/>
    </source>
</evidence>
<keyword evidence="1" id="KW-0433">Leucine-rich repeat</keyword>
<keyword evidence="3" id="KW-1133">Transmembrane helix</keyword>
<keyword evidence="6" id="KW-1185">Reference proteome</keyword>
<evidence type="ECO:0000313" key="5">
    <source>
        <dbReference type="EMBL" id="CRL03827.1"/>
    </source>
</evidence>